<evidence type="ECO:0000313" key="3">
    <source>
        <dbReference type="Proteomes" id="UP000775213"/>
    </source>
</evidence>
<proteinExistence type="predicted"/>
<sequence>MLLAMIEMTENIDFILTGKNIQPFVRKIAGGGLNNVKDPQKCRPKDISNARLKSHWEIRKSMKRKLHSKALQPQHSVQSQKNLQCSRLSHQYQNA</sequence>
<evidence type="ECO:0000256" key="1">
    <source>
        <dbReference type="SAM" id="MobiDB-lite"/>
    </source>
</evidence>
<feature type="compositionally biased region" description="Polar residues" evidence="1">
    <location>
        <begin position="71"/>
        <end position="95"/>
    </location>
</feature>
<accession>A0AAV7G6J6</accession>
<dbReference type="AlphaFoldDB" id="A0AAV7G6J6"/>
<dbReference type="Proteomes" id="UP000775213">
    <property type="component" value="Unassembled WGS sequence"/>
</dbReference>
<comment type="caution">
    <text evidence="2">The sequence shown here is derived from an EMBL/GenBank/DDBJ whole genome shotgun (WGS) entry which is preliminary data.</text>
</comment>
<organism evidence="2 3">
    <name type="scientific">Dendrobium chrysotoxum</name>
    <name type="common">Orchid</name>
    <dbReference type="NCBI Taxonomy" id="161865"/>
    <lineage>
        <taxon>Eukaryota</taxon>
        <taxon>Viridiplantae</taxon>
        <taxon>Streptophyta</taxon>
        <taxon>Embryophyta</taxon>
        <taxon>Tracheophyta</taxon>
        <taxon>Spermatophyta</taxon>
        <taxon>Magnoliopsida</taxon>
        <taxon>Liliopsida</taxon>
        <taxon>Asparagales</taxon>
        <taxon>Orchidaceae</taxon>
        <taxon>Epidendroideae</taxon>
        <taxon>Malaxideae</taxon>
        <taxon>Dendrobiinae</taxon>
        <taxon>Dendrobium</taxon>
    </lineage>
</organism>
<reference evidence="2 3" key="1">
    <citation type="journal article" date="2021" name="Hortic Res">
        <title>Chromosome-scale assembly of the Dendrobium chrysotoxum genome enhances the understanding of orchid evolution.</title>
        <authorList>
            <person name="Zhang Y."/>
            <person name="Zhang G.Q."/>
            <person name="Zhang D."/>
            <person name="Liu X.D."/>
            <person name="Xu X.Y."/>
            <person name="Sun W.H."/>
            <person name="Yu X."/>
            <person name="Zhu X."/>
            <person name="Wang Z.W."/>
            <person name="Zhao X."/>
            <person name="Zhong W.Y."/>
            <person name="Chen H."/>
            <person name="Yin W.L."/>
            <person name="Huang T."/>
            <person name="Niu S.C."/>
            <person name="Liu Z.J."/>
        </authorList>
    </citation>
    <scope>NUCLEOTIDE SEQUENCE [LARGE SCALE GENOMIC DNA]</scope>
    <source>
        <strain evidence="2">Lindl</strain>
    </source>
</reference>
<keyword evidence="3" id="KW-1185">Reference proteome</keyword>
<protein>
    <submittedName>
        <fullName evidence="2">Uncharacterized protein</fullName>
    </submittedName>
</protein>
<gene>
    <name evidence="2" type="ORF">IEQ34_018702</name>
</gene>
<name>A0AAV7G6J6_DENCH</name>
<dbReference type="EMBL" id="JAGFBR010000017">
    <property type="protein sequence ID" value="KAH0451403.1"/>
    <property type="molecule type" value="Genomic_DNA"/>
</dbReference>
<evidence type="ECO:0000313" key="2">
    <source>
        <dbReference type="EMBL" id="KAH0451403.1"/>
    </source>
</evidence>
<feature type="region of interest" description="Disordered" evidence="1">
    <location>
        <begin position="64"/>
        <end position="95"/>
    </location>
</feature>